<dbReference type="InterPro" id="IPR011067">
    <property type="entry name" value="Plasmid_toxin/cell-grow_inhib"/>
</dbReference>
<dbReference type="GO" id="GO:0016075">
    <property type="term" value="P:rRNA catabolic process"/>
    <property type="evidence" value="ECO:0007669"/>
    <property type="project" value="TreeGrafter"/>
</dbReference>
<dbReference type="EMBL" id="CP012034">
    <property type="protein sequence ID" value="AKP67211.1"/>
    <property type="molecule type" value="Genomic_DNA"/>
</dbReference>
<dbReference type="PATRIC" id="fig|1007676.4.peg.1283"/>
<dbReference type="PANTHER" id="PTHR33988:SF3">
    <property type="entry name" value="ENDORIBONUCLEASE TOXIN CHPB-RELATED"/>
    <property type="match status" value="1"/>
</dbReference>
<proteinExistence type="inferred from homology"/>
<evidence type="ECO:0000256" key="1">
    <source>
        <dbReference type="ARBA" id="ARBA00007521"/>
    </source>
</evidence>
<dbReference type="OrthoDB" id="9808744at2"/>
<dbReference type="RefSeq" id="WP_048704372.1">
    <property type="nucleotide sequence ID" value="NZ_CP012034.1"/>
</dbReference>
<evidence type="ECO:0000256" key="2">
    <source>
        <dbReference type="ARBA" id="ARBA00022649"/>
    </source>
</evidence>
<evidence type="ECO:0000313" key="4">
    <source>
        <dbReference type="Proteomes" id="UP000036106"/>
    </source>
</evidence>
<comment type="similarity">
    <text evidence="1">Belongs to the PemK/MazF family.</text>
</comment>
<gene>
    <name evidence="3" type="ORF">ABM34_06455</name>
</gene>
<organism evidence="3 4">
    <name type="scientific">Companilactobacillus ginsenosidimutans</name>
    <dbReference type="NCBI Taxonomy" id="1007676"/>
    <lineage>
        <taxon>Bacteria</taxon>
        <taxon>Bacillati</taxon>
        <taxon>Bacillota</taxon>
        <taxon>Bacilli</taxon>
        <taxon>Lactobacillales</taxon>
        <taxon>Lactobacillaceae</taxon>
        <taxon>Companilactobacillus</taxon>
    </lineage>
</organism>
<dbReference type="GO" id="GO:0003677">
    <property type="term" value="F:DNA binding"/>
    <property type="evidence" value="ECO:0007669"/>
    <property type="project" value="InterPro"/>
</dbReference>
<dbReference type="Proteomes" id="UP000036106">
    <property type="component" value="Chromosome"/>
</dbReference>
<dbReference type="Pfam" id="PF02452">
    <property type="entry name" value="PemK_toxin"/>
    <property type="match status" value="1"/>
</dbReference>
<accession>A0A0H4QJJ3</accession>
<evidence type="ECO:0000313" key="3">
    <source>
        <dbReference type="EMBL" id="AKP67211.1"/>
    </source>
</evidence>
<dbReference type="AlphaFoldDB" id="A0A0H4QJJ3"/>
<dbReference type="KEGG" id="lgn:ABM34_06455"/>
<protein>
    <submittedName>
        <fullName evidence="3">Cell division protein</fullName>
    </submittedName>
</protein>
<dbReference type="GO" id="GO:0051301">
    <property type="term" value="P:cell division"/>
    <property type="evidence" value="ECO:0007669"/>
    <property type="project" value="UniProtKB-KW"/>
</dbReference>
<dbReference type="SUPFAM" id="SSF50118">
    <property type="entry name" value="Cell growth inhibitor/plasmid maintenance toxic component"/>
    <property type="match status" value="1"/>
</dbReference>
<reference evidence="4" key="1">
    <citation type="submission" date="2015-07" db="EMBL/GenBank/DDBJ databases">
        <title>Lactobacillus ginsenosidimutans/EMML 3141/ whole genome sequencing.</title>
        <authorList>
            <person name="Kim M.K."/>
            <person name="Im W.-T."/>
            <person name="Srinivasan S."/>
            <person name="Lee J.-J."/>
        </authorList>
    </citation>
    <scope>NUCLEOTIDE SEQUENCE [LARGE SCALE GENOMIC DNA]</scope>
    <source>
        <strain evidence="4">EMML 3041</strain>
    </source>
</reference>
<dbReference type="Gene3D" id="2.30.30.110">
    <property type="match status" value="1"/>
</dbReference>
<name>A0A0H4QJJ3_9LACO</name>
<dbReference type="GO" id="GO:0006402">
    <property type="term" value="P:mRNA catabolic process"/>
    <property type="evidence" value="ECO:0007669"/>
    <property type="project" value="TreeGrafter"/>
</dbReference>
<sequence>MEKSYQINEYVPNRQDVVYIDFLPSIGKEIGKRRPAVVLSTQGYSKLTGLVIVTPITHAEHSAMRYSEFFVPIFNSKVDGYVNPLQIHSFDIHERNVQYISTLNGLDFFRVNNILKKILRY</sequence>
<dbReference type="STRING" id="1007676.ABM34_06455"/>
<keyword evidence="3" id="KW-0132">Cell division</keyword>
<keyword evidence="4" id="KW-1185">Reference proteome</keyword>
<dbReference type="InterPro" id="IPR003477">
    <property type="entry name" value="PemK-like"/>
</dbReference>
<dbReference type="PANTHER" id="PTHR33988">
    <property type="entry name" value="ENDORIBONUCLEASE MAZF-RELATED"/>
    <property type="match status" value="1"/>
</dbReference>
<dbReference type="GO" id="GO:0004521">
    <property type="term" value="F:RNA endonuclease activity"/>
    <property type="evidence" value="ECO:0007669"/>
    <property type="project" value="TreeGrafter"/>
</dbReference>
<keyword evidence="3" id="KW-0131">Cell cycle</keyword>
<keyword evidence="2" id="KW-1277">Toxin-antitoxin system</keyword>